<dbReference type="Proteomes" id="UP001516061">
    <property type="component" value="Unassembled WGS sequence"/>
</dbReference>
<reference evidence="1 2" key="1">
    <citation type="submission" date="2020-05" db="EMBL/GenBank/DDBJ databases">
        <title>Genomic Encyclopedia of Type Strains, Phase IV (KMG-V): Genome sequencing to study the core and pangenomes of soil and plant-associated prokaryotes.</title>
        <authorList>
            <person name="Whitman W."/>
        </authorList>
    </citation>
    <scope>NUCLEOTIDE SEQUENCE [LARGE SCALE GENOMIC DNA]</scope>
    <source>
        <strain evidence="1 2">C29</strain>
    </source>
</reference>
<sequence length="187" mass="21136">MQTKFLEGTHGTSMSRASNIVKIKKFIPSSDGLCGKGVYFWAINNSLDFAKKLAKNWWRFSLKHHSDVFKDDYDKGLAVLKATIKPIENEFYDATSDEFLSLISIVAEEKSILTKNDVLKLRAALVDEIEKEKNVKFSVVKIDVDVPGKSKGEVAPPSFYWIKKQAACYVVKDKAEEIIQDIELIEA</sequence>
<evidence type="ECO:0000313" key="2">
    <source>
        <dbReference type="Proteomes" id="UP001516061"/>
    </source>
</evidence>
<dbReference type="EMBL" id="JABSNM010000034">
    <property type="protein sequence ID" value="NRT58602.1"/>
    <property type="molecule type" value="Genomic_DNA"/>
</dbReference>
<keyword evidence="2" id="KW-1185">Reference proteome</keyword>
<dbReference type="RefSeq" id="WP_173807613.1">
    <property type="nucleotide sequence ID" value="NZ_JABSNM010000034.1"/>
</dbReference>
<organism evidence="1 2">
    <name type="scientific">Sphaerotilus uruguayifluvii</name>
    <dbReference type="NCBI Taxonomy" id="2735897"/>
    <lineage>
        <taxon>Bacteria</taxon>
        <taxon>Pseudomonadati</taxon>
        <taxon>Pseudomonadota</taxon>
        <taxon>Betaproteobacteria</taxon>
        <taxon>Burkholderiales</taxon>
        <taxon>Sphaerotilaceae</taxon>
        <taxon>Sphaerotilus</taxon>
    </lineage>
</organism>
<protein>
    <submittedName>
        <fullName evidence="1">Uncharacterized protein</fullName>
    </submittedName>
</protein>
<evidence type="ECO:0000313" key="1">
    <source>
        <dbReference type="EMBL" id="NRT58602.1"/>
    </source>
</evidence>
<comment type="caution">
    <text evidence="1">The sequence shown here is derived from an EMBL/GenBank/DDBJ whole genome shotgun (WGS) entry which is preliminary data.</text>
</comment>
<proteinExistence type="predicted"/>
<accession>A0ABX2GAE5</accession>
<gene>
    <name evidence="1" type="ORF">HNQ01_004371</name>
</gene>
<name>A0ABX2GAE5_9BURK</name>